<protein>
    <submittedName>
        <fullName evidence="2">ORF7</fullName>
    </submittedName>
</protein>
<reference evidence="2" key="2">
    <citation type="submission" date="1999-06" db="EMBL/GenBank/DDBJ databases">
        <title>Fowl adenovirus serotype 10 right hand end map units 80-100.</title>
        <authorList>
            <person name="Johnson M.A."/>
            <person name="Pooley C."/>
        </authorList>
    </citation>
    <scope>NUCLEOTIDE SEQUENCE</scope>
    <source>
        <strain evidence="2">CFA20</strain>
    </source>
</reference>
<name>Q9Q9G1_ADEGX</name>
<sequence length="89" mass="9689">MVSSDGVYRFSSGEYSGGTGSRQEVIKRQHGKYSEEGHGTRSRGTCPHLLLLDSAKWRGEKSSHSSAMVPQSPRVGSKVAFRCGLEPSF</sequence>
<reference evidence="2" key="1">
    <citation type="journal article" date="1998" name="Arch. Virol.">
        <title>Fowl adenovirus recombinant expressing VP2 of infectious bursal disease virus induces protective immunity against bursal disease.</title>
        <authorList>
            <person name="Sheppard M."/>
            <person name="Werner W."/>
            <person name="Tsatas E."/>
            <person name="McCoy R."/>
            <person name="Prowse S."/>
            <person name="Johnson M."/>
        </authorList>
    </citation>
    <scope>NUCLEOTIDE SEQUENCE</scope>
    <source>
        <strain evidence="2">CFA20</strain>
    </source>
</reference>
<proteinExistence type="predicted"/>
<evidence type="ECO:0000313" key="2">
    <source>
        <dbReference type="EMBL" id="AAF14531.1"/>
    </source>
</evidence>
<feature type="region of interest" description="Disordered" evidence="1">
    <location>
        <begin position="1"/>
        <end position="45"/>
    </location>
</feature>
<accession>Q9Q9G1</accession>
<organismHost>
    <name type="scientific">Galliformes</name>
    <name type="common">landfowls</name>
    <dbReference type="NCBI Taxonomy" id="8976"/>
</organismHost>
<feature type="compositionally biased region" description="Basic and acidic residues" evidence="1">
    <location>
        <begin position="24"/>
        <end position="39"/>
    </location>
</feature>
<evidence type="ECO:0000256" key="1">
    <source>
        <dbReference type="SAM" id="MobiDB-lite"/>
    </source>
</evidence>
<dbReference type="EMBL" id="AF160185">
    <property type="protein sequence ID" value="AAF14531.1"/>
    <property type="molecule type" value="Genomic_DNA"/>
</dbReference>
<organism evidence="2">
    <name type="scientific">Fowl adenovirus C serotype 10 (strain SA2)</name>
    <name type="common">FAdV-10</name>
    <name type="synonym">Fowl adenovirus 10</name>
    <dbReference type="NCBI Taxonomy" id="10547"/>
    <lineage>
        <taxon>Viruses</taxon>
        <taxon>Varidnaviria</taxon>
        <taxon>Bamfordvirae</taxon>
        <taxon>Preplasmiviricota</taxon>
        <taxon>Polisuviricotina</taxon>
        <taxon>Pharingeaviricetes</taxon>
        <taxon>Rowavirales</taxon>
        <taxon>Adenoviridae</taxon>
        <taxon>Aviadenovirus</taxon>
        <taxon>Aviadenovirus hydropericardii</taxon>
        <taxon>Fowl aviadenovirus C</taxon>
    </lineage>
</organism>